<dbReference type="RefSeq" id="WP_380773585.1">
    <property type="nucleotide sequence ID" value="NZ_JBHUEO010000020.1"/>
</dbReference>
<name>A0ABW4KFQ1_9BACI</name>
<dbReference type="PANTHER" id="PTHR34387:SF1">
    <property type="entry name" value="PERIPLASMIC IMMUNOGENIC PROTEIN"/>
    <property type="match status" value="1"/>
</dbReference>
<dbReference type="PANTHER" id="PTHR34387">
    <property type="entry name" value="SLR1258 PROTEIN"/>
    <property type="match status" value="1"/>
</dbReference>
<dbReference type="Gene3D" id="3.30.70.2970">
    <property type="entry name" value="Protein of unknown function (DUF541), domain 2"/>
    <property type="match status" value="1"/>
</dbReference>
<gene>
    <name evidence="1" type="ORF">ACFSCZ_09055</name>
</gene>
<organism evidence="1 2">
    <name type="scientific">Siminovitchia sediminis</name>
    <dbReference type="NCBI Taxonomy" id="1274353"/>
    <lineage>
        <taxon>Bacteria</taxon>
        <taxon>Bacillati</taxon>
        <taxon>Bacillota</taxon>
        <taxon>Bacilli</taxon>
        <taxon>Bacillales</taxon>
        <taxon>Bacillaceae</taxon>
        <taxon>Siminovitchia</taxon>
    </lineage>
</organism>
<dbReference type="Gene3D" id="3.30.110.170">
    <property type="entry name" value="Protein of unknown function (DUF541), domain 1"/>
    <property type="match status" value="1"/>
</dbReference>
<dbReference type="Proteomes" id="UP001597301">
    <property type="component" value="Unassembled WGS sequence"/>
</dbReference>
<dbReference type="InterPro" id="IPR052022">
    <property type="entry name" value="26kDa_periplasmic_antigen"/>
</dbReference>
<evidence type="ECO:0000313" key="2">
    <source>
        <dbReference type="Proteomes" id="UP001597301"/>
    </source>
</evidence>
<sequence>MYYPPAYRTVKSKPKVIKVTGEGRLSVEPDRAEVRFGVSVERQALAEAQRENANMVSAIKKGLNRAGIPPEEIKTVDYSIYPQHDYNQGKKHFRNYKVEHMLLITLTDIDRTGPFVDTVVQNGANVVPSITFSVSDYDHHYRQSLTLAIQNARGKAETIAKTMGLQLEKSPLSVAEGTGEEVIPIQTQAFAVSESPTDIQPGALEIISHVIIEYTYTV</sequence>
<dbReference type="EMBL" id="JBHUEO010000020">
    <property type="protein sequence ID" value="MFD1706877.1"/>
    <property type="molecule type" value="Genomic_DNA"/>
</dbReference>
<comment type="caution">
    <text evidence="1">The sequence shown here is derived from an EMBL/GenBank/DDBJ whole genome shotgun (WGS) entry which is preliminary data.</text>
</comment>
<reference evidence="2" key="1">
    <citation type="journal article" date="2019" name="Int. J. Syst. Evol. Microbiol.">
        <title>The Global Catalogue of Microorganisms (GCM) 10K type strain sequencing project: providing services to taxonomists for standard genome sequencing and annotation.</title>
        <authorList>
            <consortium name="The Broad Institute Genomics Platform"/>
            <consortium name="The Broad Institute Genome Sequencing Center for Infectious Disease"/>
            <person name="Wu L."/>
            <person name="Ma J."/>
        </authorList>
    </citation>
    <scope>NUCLEOTIDE SEQUENCE [LARGE SCALE GENOMIC DNA]</scope>
    <source>
        <strain evidence="2">CGMCC 1.12295</strain>
    </source>
</reference>
<evidence type="ECO:0000313" key="1">
    <source>
        <dbReference type="EMBL" id="MFD1706877.1"/>
    </source>
</evidence>
<proteinExistence type="predicted"/>
<accession>A0ABW4KFQ1</accession>
<dbReference type="InterPro" id="IPR007497">
    <property type="entry name" value="SIMPL/DUF541"/>
</dbReference>
<dbReference type="Pfam" id="PF04402">
    <property type="entry name" value="SIMPL"/>
    <property type="match status" value="1"/>
</dbReference>
<keyword evidence="2" id="KW-1185">Reference proteome</keyword>
<protein>
    <submittedName>
        <fullName evidence="1">SIMPL domain-containing protein</fullName>
    </submittedName>
</protein>